<dbReference type="GO" id="GO:0030313">
    <property type="term" value="C:cell envelope"/>
    <property type="evidence" value="ECO:0007669"/>
    <property type="project" value="UniProtKB-SubCell"/>
</dbReference>
<dbReference type="Gene3D" id="3.40.190.10">
    <property type="entry name" value="Periplasmic binding protein-like II"/>
    <property type="match status" value="1"/>
</dbReference>
<dbReference type="InterPro" id="IPR006059">
    <property type="entry name" value="SBP"/>
</dbReference>
<evidence type="ECO:0000256" key="1">
    <source>
        <dbReference type="ARBA" id="ARBA00004196"/>
    </source>
</evidence>
<evidence type="ECO:0000256" key="5">
    <source>
        <dbReference type="SAM" id="SignalP"/>
    </source>
</evidence>
<evidence type="ECO:0000313" key="7">
    <source>
        <dbReference type="Proteomes" id="UP000515708"/>
    </source>
</evidence>
<proteinExistence type="inferred from homology"/>
<evidence type="ECO:0000313" key="6">
    <source>
        <dbReference type="EMBL" id="QMU96840.1"/>
    </source>
</evidence>
<dbReference type="Pfam" id="PF13416">
    <property type="entry name" value="SBP_bac_8"/>
    <property type="match status" value="1"/>
</dbReference>
<name>A0A7D8A7Z9_9MICO</name>
<reference evidence="6 7" key="1">
    <citation type="journal article" date="2020" name="Front. Microbiol.">
        <title>Design of Bacterial Strain-Specific qPCR Assays Using NGS Data and Publicly Available Resources and Its Application to Track Biocontrol Strains.</title>
        <authorList>
            <person name="Hernandez I."/>
            <person name="Sant C."/>
            <person name="Martinez R."/>
            <person name="Fernandez C."/>
        </authorList>
    </citation>
    <scope>NUCLEOTIDE SEQUENCE [LARGE SCALE GENOMIC DNA]</scope>
    <source>
        <strain evidence="6 7">B24</strain>
    </source>
</reference>
<gene>
    <name evidence="6" type="ORF">FVO59_06090</name>
</gene>
<dbReference type="PANTHER" id="PTHR43649:SF31">
    <property type="entry name" value="SN-GLYCEROL-3-PHOSPHATE-BINDING PERIPLASMIC PROTEIN UGPB"/>
    <property type="match status" value="1"/>
</dbReference>
<dbReference type="RefSeq" id="WP_182255709.1">
    <property type="nucleotide sequence ID" value="NZ_CP043732.1"/>
</dbReference>
<dbReference type="AlphaFoldDB" id="A0A7D8A7Z9"/>
<evidence type="ECO:0000256" key="4">
    <source>
        <dbReference type="ARBA" id="ARBA00022729"/>
    </source>
</evidence>
<protein>
    <submittedName>
        <fullName evidence="6">Extracellular solute-binding protein</fullName>
    </submittedName>
</protein>
<dbReference type="SUPFAM" id="SSF53850">
    <property type="entry name" value="Periplasmic binding protein-like II"/>
    <property type="match status" value="1"/>
</dbReference>
<dbReference type="Proteomes" id="UP000515708">
    <property type="component" value="Chromosome"/>
</dbReference>
<keyword evidence="3" id="KW-0813">Transport</keyword>
<dbReference type="EMBL" id="CP043732">
    <property type="protein sequence ID" value="QMU96840.1"/>
    <property type="molecule type" value="Genomic_DNA"/>
</dbReference>
<accession>A0A7D8A7Z9</accession>
<feature type="signal peptide" evidence="5">
    <location>
        <begin position="1"/>
        <end position="21"/>
    </location>
</feature>
<dbReference type="InterPro" id="IPR006311">
    <property type="entry name" value="TAT_signal"/>
</dbReference>
<dbReference type="InterPro" id="IPR050490">
    <property type="entry name" value="Bact_solute-bd_prot1"/>
</dbReference>
<evidence type="ECO:0000256" key="3">
    <source>
        <dbReference type="ARBA" id="ARBA00022448"/>
    </source>
</evidence>
<comment type="similarity">
    <text evidence="2">Belongs to the bacterial solute-binding protein 1 family.</text>
</comment>
<organism evidence="6 7">
    <name type="scientific">Microbacterium esteraromaticum</name>
    <dbReference type="NCBI Taxonomy" id="57043"/>
    <lineage>
        <taxon>Bacteria</taxon>
        <taxon>Bacillati</taxon>
        <taxon>Actinomycetota</taxon>
        <taxon>Actinomycetes</taxon>
        <taxon>Micrococcales</taxon>
        <taxon>Microbacteriaceae</taxon>
        <taxon>Microbacterium</taxon>
    </lineage>
</organism>
<sequence length="536" mass="57575">MSTLTRRNLLIGAGLGAASIAAVLTGCAPQGGPAGAGAGGKAAALPTYRAFTGVKPDLPGADGVPEAFYRYPSNPVAAISGKPATSPVSFMCALDNLPQKPPGNTFWAGLNDRLGADLDINGVPGADYQARLSTAIAGGQLPDLVQLNLDVPQLNQLLPRRFANLNEYLGGDAVLEYPMLANLPTSAWKNVMINGSIWGVPYPSVRASSPLFYRSDITDSLGVKPDLQDAQSFLDFCKEVTDKSASRWAIASWPTITDWVMEMFGAPNQWKVDDSGAFTRMWESESFLRGVEFLVRMHEAGVFHPDAFSGQSNNLQNFSAGHTVINSSGFMWWPNFYRDNASIAGFRVEPLLAPRHDGGGLAAKWLLNGLYTFAAINADAKPDRIKELLRVQDYLAAPFGTAEHLYRTYGAEGTHFTWADGEPVLTETGVADVSAVPVRFASGFPTAIYTPGAPEITKQNWELQKKVVEGGVELPTVGLISDSQTSLGTSLDRDVRDAISEVVQGRRKMGDLEAAVKRWRSGGGDRIADEYAAARA</sequence>
<dbReference type="PROSITE" id="PS51257">
    <property type="entry name" value="PROKAR_LIPOPROTEIN"/>
    <property type="match status" value="1"/>
</dbReference>
<feature type="chain" id="PRO_5039697308" evidence="5">
    <location>
        <begin position="22"/>
        <end position="536"/>
    </location>
</feature>
<evidence type="ECO:0000256" key="2">
    <source>
        <dbReference type="ARBA" id="ARBA00008520"/>
    </source>
</evidence>
<keyword evidence="4 5" id="KW-0732">Signal</keyword>
<dbReference type="PANTHER" id="PTHR43649">
    <property type="entry name" value="ARABINOSE-BINDING PROTEIN-RELATED"/>
    <property type="match status" value="1"/>
</dbReference>
<dbReference type="PROSITE" id="PS51318">
    <property type="entry name" value="TAT"/>
    <property type="match status" value="1"/>
</dbReference>
<comment type="subcellular location">
    <subcellularLocation>
        <location evidence="1">Cell envelope</location>
    </subcellularLocation>
</comment>